<evidence type="ECO:0000259" key="10">
    <source>
        <dbReference type="PROSITE" id="PS50089"/>
    </source>
</evidence>
<evidence type="ECO:0000256" key="2">
    <source>
        <dbReference type="ARBA" id="ARBA00012483"/>
    </source>
</evidence>
<feature type="domain" description="RING-type" evidence="10">
    <location>
        <begin position="196"/>
        <end position="237"/>
    </location>
</feature>
<evidence type="ECO:0000256" key="4">
    <source>
        <dbReference type="ARBA" id="ARBA00022723"/>
    </source>
</evidence>
<evidence type="ECO:0000256" key="8">
    <source>
        <dbReference type="PROSITE-ProRule" id="PRU00175"/>
    </source>
</evidence>
<dbReference type="InterPro" id="IPR001841">
    <property type="entry name" value="Znf_RING"/>
</dbReference>
<dbReference type="Gene3D" id="3.30.40.10">
    <property type="entry name" value="Zinc/RING finger domain, C3HC4 (zinc finger)"/>
    <property type="match status" value="1"/>
</dbReference>
<dbReference type="EC" id="2.3.2.27" evidence="2"/>
<evidence type="ECO:0000313" key="12">
    <source>
        <dbReference type="Proteomes" id="UP001345219"/>
    </source>
</evidence>
<gene>
    <name evidence="11" type="ORF">SAY87_029968</name>
</gene>
<evidence type="ECO:0000256" key="9">
    <source>
        <dbReference type="SAM" id="MobiDB-lite"/>
    </source>
</evidence>
<keyword evidence="5 8" id="KW-0863">Zinc-finger</keyword>
<evidence type="ECO:0000256" key="5">
    <source>
        <dbReference type="ARBA" id="ARBA00022771"/>
    </source>
</evidence>
<evidence type="ECO:0000256" key="7">
    <source>
        <dbReference type="ARBA" id="ARBA00022833"/>
    </source>
</evidence>
<keyword evidence="6" id="KW-0833">Ubl conjugation pathway</keyword>
<accession>A0AAN7K8K4</accession>
<dbReference type="GO" id="GO:0016567">
    <property type="term" value="P:protein ubiquitination"/>
    <property type="evidence" value="ECO:0007669"/>
    <property type="project" value="TreeGrafter"/>
</dbReference>
<dbReference type="InterPro" id="IPR013083">
    <property type="entry name" value="Znf_RING/FYVE/PHD"/>
</dbReference>
<feature type="region of interest" description="Disordered" evidence="9">
    <location>
        <begin position="125"/>
        <end position="145"/>
    </location>
</feature>
<dbReference type="GO" id="GO:0008270">
    <property type="term" value="F:zinc ion binding"/>
    <property type="evidence" value="ECO:0007669"/>
    <property type="project" value="UniProtKB-KW"/>
</dbReference>
<evidence type="ECO:0000256" key="1">
    <source>
        <dbReference type="ARBA" id="ARBA00000900"/>
    </source>
</evidence>
<evidence type="ECO:0000313" key="11">
    <source>
        <dbReference type="EMBL" id="KAK4762084.1"/>
    </source>
</evidence>
<keyword evidence="12" id="KW-1185">Reference proteome</keyword>
<dbReference type="CDD" id="cd16667">
    <property type="entry name" value="RING-H2_RNF126-like"/>
    <property type="match status" value="1"/>
</dbReference>
<protein>
    <recommendedName>
        <fullName evidence="2">RING-type E3 ubiquitin transferase</fullName>
        <ecNumber evidence="2">2.3.2.27</ecNumber>
    </recommendedName>
</protein>
<dbReference type="PANTHER" id="PTHR15710">
    <property type="entry name" value="E3 UBIQUITIN-PROTEIN LIGASE PRAJA"/>
    <property type="match status" value="1"/>
</dbReference>
<dbReference type="Pfam" id="PF13639">
    <property type="entry name" value="zf-RING_2"/>
    <property type="match status" value="1"/>
</dbReference>
<sequence length="369" mass="42359">MASADRRPVISVSSTRRIRTFNYYYCNHCRRTVRVSSMTLYGRLCPFCYGELRTEPGPMEPELRAQRDPHFLVRLLNDMALVLDPPDNRPHAPISRRGHWSVETEANEPSLSSWITLQFDRPPRLRAPSPQLEPGPPRLVHGTDDPNIITYENPFNFIGDLTMNERPGPPPAHDSDIEALPTIKITESHLTADPHCPICKEEFVVGGDARELPCKHFYHSDCIIPWLRIHNTCPVCRFELRNSTGNDLENDDMWQFTGEDAWSGLNLWWSQLFSFRPFGALSGWFYRNLSFLESRIRPSHRGRREYIPNNRDSCDSVCEDERYQSKSEDCIMRAAGADVLGSVWQPIASVGGSPLLLFYLSISYNVYNI</sequence>
<dbReference type="PANTHER" id="PTHR15710:SF18">
    <property type="entry name" value="RING-TYPE E3 UBIQUITIN TRANSFERASE"/>
    <property type="match status" value="1"/>
</dbReference>
<dbReference type="SUPFAM" id="SSF57850">
    <property type="entry name" value="RING/U-box"/>
    <property type="match status" value="1"/>
</dbReference>
<dbReference type="FunFam" id="3.30.40.10:FF:000022">
    <property type="entry name" value="E3 ubiquitin-protein ligase RING1-like"/>
    <property type="match status" value="1"/>
</dbReference>
<dbReference type="PROSITE" id="PS50089">
    <property type="entry name" value="ZF_RING_2"/>
    <property type="match status" value="1"/>
</dbReference>
<organism evidence="11 12">
    <name type="scientific">Trapa incisa</name>
    <dbReference type="NCBI Taxonomy" id="236973"/>
    <lineage>
        <taxon>Eukaryota</taxon>
        <taxon>Viridiplantae</taxon>
        <taxon>Streptophyta</taxon>
        <taxon>Embryophyta</taxon>
        <taxon>Tracheophyta</taxon>
        <taxon>Spermatophyta</taxon>
        <taxon>Magnoliopsida</taxon>
        <taxon>eudicotyledons</taxon>
        <taxon>Gunneridae</taxon>
        <taxon>Pentapetalae</taxon>
        <taxon>rosids</taxon>
        <taxon>malvids</taxon>
        <taxon>Myrtales</taxon>
        <taxon>Lythraceae</taxon>
        <taxon>Trapa</taxon>
    </lineage>
</organism>
<dbReference type="AlphaFoldDB" id="A0AAN7K8K4"/>
<keyword evidence="4" id="KW-0479">Metal-binding</keyword>
<dbReference type="SMART" id="SM00184">
    <property type="entry name" value="RING"/>
    <property type="match status" value="1"/>
</dbReference>
<comment type="caution">
    <text evidence="11">The sequence shown here is derived from an EMBL/GenBank/DDBJ whole genome shotgun (WGS) entry which is preliminary data.</text>
</comment>
<comment type="catalytic activity">
    <reaction evidence="1">
        <text>S-ubiquitinyl-[E2 ubiquitin-conjugating enzyme]-L-cysteine + [acceptor protein]-L-lysine = [E2 ubiquitin-conjugating enzyme]-L-cysteine + N(6)-ubiquitinyl-[acceptor protein]-L-lysine.</text>
        <dbReference type="EC" id="2.3.2.27"/>
    </reaction>
</comment>
<evidence type="ECO:0000256" key="6">
    <source>
        <dbReference type="ARBA" id="ARBA00022786"/>
    </source>
</evidence>
<proteinExistence type="predicted"/>
<name>A0AAN7K8K4_9MYRT</name>
<keyword evidence="7" id="KW-0862">Zinc</keyword>
<dbReference type="EMBL" id="JAXIOK010000009">
    <property type="protein sequence ID" value="KAK4762084.1"/>
    <property type="molecule type" value="Genomic_DNA"/>
</dbReference>
<dbReference type="GO" id="GO:0005737">
    <property type="term" value="C:cytoplasm"/>
    <property type="evidence" value="ECO:0007669"/>
    <property type="project" value="TreeGrafter"/>
</dbReference>
<reference evidence="11 12" key="1">
    <citation type="journal article" date="2023" name="Hortic Res">
        <title>Pangenome of water caltrop reveals structural variations and asymmetric subgenome divergence after allopolyploidization.</title>
        <authorList>
            <person name="Zhang X."/>
            <person name="Chen Y."/>
            <person name="Wang L."/>
            <person name="Yuan Y."/>
            <person name="Fang M."/>
            <person name="Shi L."/>
            <person name="Lu R."/>
            <person name="Comes H.P."/>
            <person name="Ma Y."/>
            <person name="Chen Y."/>
            <person name="Huang G."/>
            <person name="Zhou Y."/>
            <person name="Zheng Z."/>
            <person name="Qiu Y."/>
        </authorList>
    </citation>
    <scope>NUCLEOTIDE SEQUENCE [LARGE SCALE GENOMIC DNA]</scope>
    <source>
        <tissue evidence="11">Roots</tissue>
    </source>
</reference>
<dbReference type="Proteomes" id="UP001345219">
    <property type="component" value="Chromosome 23"/>
</dbReference>
<keyword evidence="3" id="KW-0808">Transferase</keyword>
<dbReference type="GO" id="GO:0061630">
    <property type="term" value="F:ubiquitin protein ligase activity"/>
    <property type="evidence" value="ECO:0007669"/>
    <property type="project" value="UniProtKB-EC"/>
</dbReference>
<evidence type="ECO:0000256" key="3">
    <source>
        <dbReference type="ARBA" id="ARBA00022679"/>
    </source>
</evidence>